<dbReference type="Proteomes" id="UP000249016">
    <property type="component" value="Unassembled WGS sequence"/>
</dbReference>
<protein>
    <recommendedName>
        <fullName evidence="3">DUF3240 domain-containing protein</fullName>
    </recommendedName>
</protein>
<dbReference type="SUPFAM" id="SSF54913">
    <property type="entry name" value="GlnB-like"/>
    <property type="match status" value="1"/>
</dbReference>
<dbReference type="EMBL" id="QLII01000001">
    <property type="protein sequence ID" value="RAI77534.1"/>
    <property type="molecule type" value="Genomic_DNA"/>
</dbReference>
<evidence type="ECO:0000313" key="2">
    <source>
        <dbReference type="Proteomes" id="UP000249016"/>
    </source>
</evidence>
<evidence type="ECO:0008006" key="3">
    <source>
        <dbReference type="Google" id="ProtNLM"/>
    </source>
</evidence>
<dbReference type="RefSeq" id="WP_146619316.1">
    <property type="nucleotide sequence ID" value="NZ_QLII01000001.1"/>
</dbReference>
<organism evidence="1 2">
    <name type="scientific">Spirosoma telluris</name>
    <dbReference type="NCBI Taxonomy" id="2183553"/>
    <lineage>
        <taxon>Bacteria</taxon>
        <taxon>Pseudomonadati</taxon>
        <taxon>Bacteroidota</taxon>
        <taxon>Cytophagia</taxon>
        <taxon>Cytophagales</taxon>
        <taxon>Cytophagaceae</taxon>
        <taxon>Spirosoma</taxon>
    </lineage>
</organism>
<dbReference type="AlphaFoldDB" id="A0A327NUK2"/>
<sequence length="102" mass="11483">MKLLLVTALKAYKRSISKIMEQSGINAFSITETSGFKGEDSSNLLDSWFASGDEFYDSIFLFSFTEEAKAEAAMHFIMDHNANVHPKFPIRAFIMPVEKASH</sequence>
<dbReference type="InterPro" id="IPR011322">
    <property type="entry name" value="N-reg_PII-like_a/b"/>
</dbReference>
<keyword evidence="2" id="KW-1185">Reference proteome</keyword>
<comment type="caution">
    <text evidence="1">The sequence shown here is derived from an EMBL/GenBank/DDBJ whole genome shotgun (WGS) entry which is preliminary data.</text>
</comment>
<name>A0A327NUK2_9BACT</name>
<proteinExistence type="predicted"/>
<gene>
    <name evidence="1" type="ORF">HMF3257_31330</name>
</gene>
<dbReference type="OrthoDB" id="1524637at2"/>
<evidence type="ECO:0000313" key="1">
    <source>
        <dbReference type="EMBL" id="RAI77534.1"/>
    </source>
</evidence>
<accession>A0A327NUK2</accession>
<reference evidence="1 2" key="1">
    <citation type="submission" date="2018-06" db="EMBL/GenBank/DDBJ databases">
        <title>Spirosoma sp. HMF3257 Genome sequencing and assembly.</title>
        <authorList>
            <person name="Kang H."/>
            <person name="Cha I."/>
            <person name="Kim H."/>
            <person name="Kang J."/>
            <person name="Joh K."/>
        </authorList>
    </citation>
    <scope>NUCLEOTIDE SEQUENCE [LARGE SCALE GENOMIC DNA]</scope>
    <source>
        <strain evidence="1 2">HMF3257</strain>
    </source>
</reference>